<dbReference type="EMBL" id="JAYWIO010000004">
    <property type="protein sequence ID" value="KAK7269450.1"/>
    <property type="molecule type" value="Genomic_DNA"/>
</dbReference>
<evidence type="ECO:0000256" key="3">
    <source>
        <dbReference type="ARBA" id="ARBA00022801"/>
    </source>
</evidence>
<comment type="catalytic activity">
    <reaction evidence="1 6">
        <text>Hydrolysis of terminal non-reducing beta-D-fructofuranoside residues in beta-D-fructofuranosides.</text>
        <dbReference type="EC" id="3.2.1.26"/>
    </reaction>
</comment>
<keyword evidence="3 6" id="KW-0378">Hydrolase</keyword>
<evidence type="ECO:0000256" key="5">
    <source>
        <dbReference type="ARBA" id="ARBA00023295"/>
    </source>
</evidence>
<evidence type="ECO:0000313" key="7">
    <source>
        <dbReference type="EMBL" id="KAK7269450.1"/>
    </source>
</evidence>
<dbReference type="PANTHER" id="PTHR31916">
    <property type="match status" value="1"/>
</dbReference>
<dbReference type="FunFam" id="1.50.10.10:FF:000001">
    <property type="entry name" value="probable alkaline/neutral invertase B"/>
    <property type="match status" value="1"/>
</dbReference>
<dbReference type="PANTHER" id="PTHR31916:SF46">
    <property type="entry name" value="ALKALINE_NEUTRAL INVERTASE A, MITOCHONDRIAL"/>
    <property type="match status" value="1"/>
</dbReference>
<dbReference type="InterPro" id="IPR024746">
    <property type="entry name" value="Glyco_hydro_100"/>
</dbReference>
<evidence type="ECO:0000256" key="4">
    <source>
        <dbReference type="ARBA" id="ARBA00023277"/>
    </source>
</evidence>
<comment type="function">
    <text evidence="6">Invertase that cleaves sucrose into glucose and fructose.</text>
</comment>
<reference evidence="7 8" key="1">
    <citation type="submission" date="2024-01" db="EMBL/GenBank/DDBJ databases">
        <title>The genomes of 5 underutilized Papilionoideae crops provide insights into root nodulation and disease resistanc.</title>
        <authorList>
            <person name="Yuan L."/>
        </authorList>
    </citation>
    <scope>NUCLEOTIDE SEQUENCE [LARGE SCALE GENOMIC DNA]</scope>
    <source>
        <strain evidence="7">ZHUSHIDOU_FW_LH</strain>
        <tissue evidence="7">Leaf</tissue>
    </source>
</reference>
<protein>
    <recommendedName>
        <fullName evidence="6">Alkaline/neutral invertase</fullName>
        <ecNumber evidence="6">3.2.1.26</ecNumber>
    </recommendedName>
</protein>
<organism evidence="7 8">
    <name type="scientific">Crotalaria pallida</name>
    <name type="common">Smooth rattlebox</name>
    <name type="synonym">Crotalaria striata</name>
    <dbReference type="NCBI Taxonomy" id="3830"/>
    <lineage>
        <taxon>Eukaryota</taxon>
        <taxon>Viridiplantae</taxon>
        <taxon>Streptophyta</taxon>
        <taxon>Embryophyta</taxon>
        <taxon>Tracheophyta</taxon>
        <taxon>Spermatophyta</taxon>
        <taxon>Magnoliopsida</taxon>
        <taxon>eudicotyledons</taxon>
        <taxon>Gunneridae</taxon>
        <taxon>Pentapetalae</taxon>
        <taxon>rosids</taxon>
        <taxon>fabids</taxon>
        <taxon>Fabales</taxon>
        <taxon>Fabaceae</taxon>
        <taxon>Papilionoideae</taxon>
        <taxon>50 kb inversion clade</taxon>
        <taxon>genistoids sensu lato</taxon>
        <taxon>core genistoids</taxon>
        <taxon>Crotalarieae</taxon>
        <taxon>Crotalaria</taxon>
    </lineage>
</organism>
<comment type="similarity">
    <text evidence="2 6">Belongs to the glycosyl hydrolase 100 family.</text>
</comment>
<name>A0AAN9F6P3_CROPI</name>
<comment type="caution">
    <text evidence="7">The sequence shown here is derived from an EMBL/GenBank/DDBJ whole genome shotgun (WGS) entry which is preliminary data.</text>
</comment>
<accession>A0AAN9F6P3</accession>
<dbReference type="Proteomes" id="UP001372338">
    <property type="component" value="Unassembled WGS sequence"/>
</dbReference>
<evidence type="ECO:0000256" key="1">
    <source>
        <dbReference type="ARBA" id="ARBA00000094"/>
    </source>
</evidence>
<dbReference type="Gene3D" id="1.50.10.10">
    <property type="match status" value="1"/>
</dbReference>
<proteinExistence type="inferred from homology"/>
<dbReference type="InterPro" id="IPR012341">
    <property type="entry name" value="6hp_glycosidase-like_sf"/>
</dbReference>
<evidence type="ECO:0000313" key="8">
    <source>
        <dbReference type="Proteomes" id="UP001372338"/>
    </source>
</evidence>
<gene>
    <name evidence="7" type="ORF">RIF29_22176</name>
</gene>
<dbReference type="InterPro" id="IPR008928">
    <property type="entry name" value="6-hairpin_glycosidase_sf"/>
</dbReference>
<dbReference type="GO" id="GO:0005987">
    <property type="term" value="P:sucrose catabolic process"/>
    <property type="evidence" value="ECO:0007669"/>
    <property type="project" value="TreeGrafter"/>
</dbReference>
<evidence type="ECO:0000256" key="2">
    <source>
        <dbReference type="ARBA" id="ARBA00007671"/>
    </source>
</evidence>
<keyword evidence="4 6" id="KW-0119">Carbohydrate metabolism</keyword>
<sequence length="640" mass="72093">MNIISLIRNSATKSSRKVLLIGSTNSLIFGFPHSKCHHTLTNSLQSRNLGLQRIMGGAQKFLGLPSSSFGLKVQNFSTSVETHVNNNDNNFERIYVHGGGCGGLNVKKPLVVERVDIDSDKDNENVSNSLENLVSDGGVNGNVIVANARDEDSNVEKEAWKLLEGAVVSYCGNPVGTVAANDPGDKMPLNYDQVFIRDFIPSALAFLLRGESEIVKNFLFHTLQLQSWEKTVDCYSPGQGLMPASFKVRTVPLDESNHEEVLDPDFGESAIGRVAPVDSGLWWIILLRAYGKLTGDYTLQERVDFQIGLKMILNLCLTDGFDMFPSLLVTDGSCMIDRRMGIHGHPLEIQALFYSALRCSREMLPVNDGTSNLIRAINNRLSALSFHIRQYYWVDMKKINEIYRYKTEEYSMDAINKFNIYPEQIPPWLMDWIPEEGGYLMGNLQPAHMDFRFFTLGNLWSVVSSLGTPRQNTAILNLIEGKWDDLVGHIPLKICYPALENEDWRIITGSDPKNTPWSYHNGGSWPTLLWQFTLACIKMGRIELAQKAVALAEKRLPVDSWPEYYDTRTGKFIGKQSRLYQTWTIAGFLTSKMLLKNPEMASLLFWEEDYELLEICACGLNKSGRRKCSRGAAKSQILVR</sequence>
<evidence type="ECO:0000256" key="6">
    <source>
        <dbReference type="RuleBase" id="RU367047"/>
    </source>
</evidence>
<dbReference type="GO" id="GO:0033926">
    <property type="term" value="F:endo-alpha-N-acetylgalactosaminidase activity"/>
    <property type="evidence" value="ECO:0007669"/>
    <property type="project" value="UniProtKB-UniRule"/>
</dbReference>
<dbReference type="EC" id="3.2.1.26" evidence="6"/>
<dbReference type="GO" id="GO:0005739">
    <property type="term" value="C:mitochondrion"/>
    <property type="evidence" value="ECO:0007669"/>
    <property type="project" value="TreeGrafter"/>
</dbReference>
<dbReference type="GO" id="GO:0004575">
    <property type="term" value="F:sucrose alpha-glucosidase activity"/>
    <property type="evidence" value="ECO:0007669"/>
    <property type="project" value="TreeGrafter"/>
</dbReference>
<keyword evidence="8" id="KW-1185">Reference proteome</keyword>
<dbReference type="AlphaFoldDB" id="A0AAN9F6P3"/>
<dbReference type="Pfam" id="PF12899">
    <property type="entry name" value="Glyco_hydro_100"/>
    <property type="match status" value="1"/>
</dbReference>
<dbReference type="SUPFAM" id="SSF48208">
    <property type="entry name" value="Six-hairpin glycosidases"/>
    <property type="match status" value="1"/>
</dbReference>
<keyword evidence="5 6" id="KW-0326">Glycosidase</keyword>